<keyword evidence="3 6" id="KW-0805">Transcription regulation</keyword>
<feature type="compositionally biased region" description="Pro residues" evidence="7">
    <location>
        <begin position="272"/>
        <end position="281"/>
    </location>
</feature>
<sequence>MSMHTVQFKDFVIRQPWAKRRTITSVLCKFRRNVHFGFLVPQKGNLVEVLMGDGAWSSTLPAHSSPTISTLSLKTKISFKTGAATAVTVTPFYTLKPELPPKSPMLGSSDLLTAYDLGAVYSRYCGAKKMREDLNSFLPQIYGNFNFSQAQDISSLKMLVEKPPITGKEINTLSSTAMSGFRLTPGPVDERYRYLFEKKREGDGMPVIYDIERKDYSAGQRYKNSLDSLDGDEPERKKHKSDKKEKKKKKDKKKKEKKDEERKHRKTAEGVPPAPPTMMEF</sequence>
<dbReference type="PANTHER" id="PTHR22536">
    <property type="entry name" value="LUNG CANCER METASTASIS-RELATED LCMR1 PROTEIN"/>
    <property type="match status" value="1"/>
</dbReference>
<dbReference type="AlphaFoldDB" id="A0AA36GUU3"/>
<evidence type="ECO:0000256" key="5">
    <source>
        <dbReference type="ARBA" id="ARBA00023242"/>
    </source>
</evidence>
<comment type="subcellular location">
    <subcellularLocation>
        <location evidence="1 6">Nucleus</location>
    </subcellularLocation>
</comment>
<accession>A0AA36GUU3</accession>
<dbReference type="InterPro" id="IPR019403">
    <property type="entry name" value="Mediator_Med19_met"/>
</dbReference>
<organism evidence="8 9">
    <name type="scientific">Cylicocyclus nassatus</name>
    <name type="common">Nematode worm</name>
    <dbReference type="NCBI Taxonomy" id="53992"/>
    <lineage>
        <taxon>Eukaryota</taxon>
        <taxon>Metazoa</taxon>
        <taxon>Ecdysozoa</taxon>
        <taxon>Nematoda</taxon>
        <taxon>Chromadorea</taxon>
        <taxon>Rhabditida</taxon>
        <taxon>Rhabditina</taxon>
        <taxon>Rhabditomorpha</taxon>
        <taxon>Strongyloidea</taxon>
        <taxon>Strongylidae</taxon>
        <taxon>Cylicocyclus</taxon>
    </lineage>
</organism>
<comment type="similarity">
    <text evidence="2 6">Belongs to the Mediator complex subunit 19 family.</text>
</comment>
<dbReference type="GO" id="GO:0003712">
    <property type="term" value="F:transcription coregulator activity"/>
    <property type="evidence" value="ECO:0007669"/>
    <property type="project" value="InterPro"/>
</dbReference>
<evidence type="ECO:0000256" key="2">
    <source>
        <dbReference type="ARBA" id="ARBA00009259"/>
    </source>
</evidence>
<evidence type="ECO:0000256" key="4">
    <source>
        <dbReference type="ARBA" id="ARBA00023163"/>
    </source>
</evidence>
<proteinExistence type="inferred from homology"/>
<comment type="subunit">
    <text evidence="6">Component of the Mediator complex.</text>
</comment>
<keyword evidence="6" id="KW-0010">Activator</keyword>
<evidence type="ECO:0000313" key="9">
    <source>
        <dbReference type="Proteomes" id="UP001176961"/>
    </source>
</evidence>
<evidence type="ECO:0000313" key="8">
    <source>
        <dbReference type="EMBL" id="CAJ0598508.1"/>
    </source>
</evidence>
<evidence type="ECO:0000256" key="6">
    <source>
        <dbReference type="RuleBase" id="RU364151"/>
    </source>
</evidence>
<dbReference type="PANTHER" id="PTHR22536:SF1">
    <property type="entry name" value="MEDIATOR OF RNA POLYMERASE II TRANSCRIPTION SUBUNIT 19"/>
    <property type="match status" value="1"/>
</dbReference>
<keyword evidence="9" id="KW-1185">Reference proteome</keyword>
<dbReference type="EMBL" id="CATQJL010000223">
    <property type="protein sequence ID" value="CAJ0598508.1"/>
    <property type="molecule type" value="Genomic_DNA"/>
</dbReference>
<evidence type="ECO:0000256" key="3">
    <source>
        <dbReference type="ARBA" id="ARBA00023015"/>
    </source>
</evidence>
<keyword evidence="4 6" id="KW-0804">Transcription</keyword>
<dbReference type="Pfam" id="PF10278">
    <property type="entry name" value="Med19"/>
    <property type="match status" value="1"/>
</dbReference>
<evidence type="ECO:0000256" key="1">
    <source>
        <dbReference type="ARBA" id="ARBA00004123"/>
    </source>
</evidence>
<evidence type="ECO:0000256" key="7">
    <source>
        <dbReference type="SAM" id="MobiDB-lite"/>
    </source>
</evidence>
<name>A0AA36GUU3_CYLNA</name>
<keyword evidence="5 6" id="KW-0539">Nucleus</keyword>
<dbReference type="Proteomes" id="UP001176961">
    <property type="component" value="Unassembled WGS sequence"/>
</dbReference>
<dbReference type="GO" id="GO:0016592">
    <property type="term" value="C:mediator complex"/>
    <property type="evidence" value="ECO:0007669"/>
    <property type="project" value="InterPro"/>
</dbReference>
<comment type="caution">
    <text evidence="8">The sequence shown here is derived from an EMBL/GenBank/DDBJ whole genome shotgun (WGS) entry which is preliminary data.</text>
</comment>
<comment type="function">
    <text evidence="6">Component of the Mediator complex, a coactivator involved in the regulated transcription of nearly all RNA polymerase II-dependent genes. Mediator functions as a bridge to convey information from gene-specific regulatory proteins to the basal RNA polymerase II transcription machinery. Mediator is recruited to promoters by direct interactions with regulatory proteins and serves as a scaffold for the assembly of a functional preinitiation complex with RNA polymerase II and the general transcription factors.</text>
</comment>
<gene>
    <name evidence="6" type="primary">MED19</name>
    <name evidence="8" type="ORF">CYNAS_LOCUS10491</name>
</gene>
<protein>
    <recommendedName>
        <fullName evidence="6">Mediator of RNA polymerase II transcription subunit 19</fullName>
    </recommendedName>
    <alternativeName>
        <fullName evidence="6">Mediator complex subunit 19</fullName>
    </alternativeName>
</protein>
<feature type="region of interest" description="Disordered" evidence="7">
    <location>
        <begin position="222"/>
        <end position="281"/>
    </location>
</feature>
<dbReference type="GO" id="GO:0045944">
    <property type="term" value="P:positive regulation of transcription by RNA polymerase II"/>
    <property type="evidence" value="ECO:0007669"/>
    <property type="project" value="TreeGrafter"/>
</dbReference>
<reference evidence="8" key="1">
    <citation type="submission" date="2023-07" db="EMBL/GenBank/DDBJ databases">
        <authorList>
            <consortium name="CYATHOMIX"/>
        </authorList>
    </citation>
    <scope>NUCLEOTIDE SEQUENCE</scope>
    <source>
        <strain evidence="8">N/A</strain>
    </source>
</reference>
<feature type="compositionally biased region" description="Basic residues" evidence="7">
    <location>
        <begin position="237"/>
        <end position="256"/>
    </location>
</feature>